<dbReference type="Gene3D" id="3.40.50.150">
    <property type="entry name" value="Vaccinia Virus protein VP39"/>
    <property type="match status" value="1"/>
</dbReference>
<evidence type="ECO:0000313" key="13">
    <source>
        <dbReference type="EMBL" id="MFC0308193.1"/>
    </source>
</evidence>
<dbReference type="RefSeq" id="WP_382367703.1">
    <property type="nucleotide sequence ID" value="NZ_JBHLWB010000001.1"/>
</dbReference>
<keyword evidence="6 10" id="KW-0819">tRNA processing</keyword>
<dbReference type="InterPro" id="IPR006076">
    <property type="entry name" value="FAD-dep_OxRdtase"/>
</dbReference>
<evidence type="ECO:0000313" key="14">
    <source>
        <dbReference type="Proteomes" id="UP001589767"/>
    </source>
</evidence>
<evidence type="ECO:0000259" key="11">
    <source>
        <dbReference type="Pfam" id="PF01266"/>
    </source>
</evidence>
<evidence type="ECO:0000256" key="5">
    <source>
        <dbReference type="ARBA" id="ARBA00022691"/>
    </source>
</evidence>
<dbReference type="InterPro" id="IPR029063">
    <property type="entry name" value="SAM-dependent_MTases_sf"/>
</dbReference>
<dbReference type="NCBIfam" id="NF002481">
    <property type="entry name" value="PRK01747.1-2"/>
    <property type="match status" value="1"/>
</dbReference>
<evidence type="ECO:0000256" key="1">
    <source>
        <dbReference type="ARBA" id="ARBA00022490"/>
    </source>
</evidence>
<comment type="cofactor">
    <cofactor evidence="10">
        <name>FAD</name>
        <dbReference type="ChEBI" id="CHEBI:57692"/>
    </cofactor>
</comment>
<evidence type="ECO:0000256" key="8">
    <source>
        <dbReference type="ARBA" id="ARBA00023002"/>
    </source>
</evidence>
<keyword evidence="4 10" id="KW-0808">Transferase</keyword>
<feature type="domain" description="FAD dependent oxidoreductase" evidence="11">
    <location>
        <begin position="264"/>
        <end position="635"/>
    </location>
</feature>
<keyword evidence="2 10" id="KW-0489">Methyltransferase</keyword>
<dbReference type="InterPro" id="IPR023032">
    <property type="entry name" value="tRNA_MAMT_biosynth_bifunc_MnmC"/>
</dbReference>
<keyword evidence="8 10" id="KW-0560">Oxidoreductase</keyword>
<feature type="region of interest" description="tRNA (mnm(5)s(2)U34)-methyltransferase" evidence="10">
    <location>
        <begin position="1"/>
        <end position="241"/>
    </location>
</feature>
<dbReference type="Gene3D" id="3.50.50.60">
    <property type="entry name" value="FAD/NAD(P)-binding domain"/>
    <property type="match status" value="1"/>
</dbReference>
<dbReference type="EC" id="2.1.1.61" evidence="10"/>
<evidence type="ECO:0000256" key="10">
    <source>
        <dbReference type="HAMAP-Rule" id="MF_01102"/>
    </source>
</evidence>
<dbReference type="PANTHER" id="PTHR13847">
    <property type="entry name" value="SARCOSINE DEHYDROGENASE-RELATED"/>
    <property type="match status" value="1"/>
</dbReference>
<comment type="similarity">
    <text evidence="10">In the N-terminal section; belongs to the methyltransferase superfamily. tRNA (mnm(5)s(2)U34)-methyltransferase family.</text>
</comment>
<feature type="region of interest" description="FAD-dependent cmnm(5)s(2)U34 oxidoreductase" evidence="10">
    <location>
        <begin position="267"/>
        <end position="682"/>
    </location>
</feature>
<evidence type="ECO:0000256" key="2">
    <source>
        <dbReference type="ARBA" id="ARBA00022603"/>
    </source>
</evidence>
<comment type="catalytic activity">
    <reaction evidence="10">
        <text>5-aminomethyl-2-thiouridine(34) in tRNA + S-adenosyl-L-methionine = 5-methylaminomethyl-2-thiouridine(34) in tRNA + S-adenosyl-L-homocysteine + H(+)</text>
        <dbReference type="Rhea" id="RHEA:19569"/>
        <dbReference type="Rhea" id="RHEA-COMP:10195"/>
        <dbReference type="Rhea" id="RHEA-COMP:10197"/>
        <dbReference type="ChEBI" id="CHEBI:15378"/>
        <dbReference type="ChEBI" id="CHEBI:57856"/>
        <dbReference type="ChEBI" id="CHEBI:59789"/>
        <dbReference type="ChEBI" id="CHEBI:74454"/>
        <dbReference type="ChEBI" id="CHEBI:74455"/>
        <dbReference type="EC" id="2.1.1.61"/>
    </reaction>
</comment>
<sequence>MQKVSFAEVSFQASIPTSTQFEDIYFSPEDGLAESRYVFQQGNNLWERWQTHDDACFVIAETGFGTGLNFFAVQALFSQFRQMFPQAKLQRLFFISFEKYPLTAENFAQAYAVYPQFQSAVQQLLLHWQQPIAGCYRYHFSAAVTLDLWFGDIADNLPQLGDYYNNRIDAWFLDGFAPRKNPEMWTDALFQQMFRLTAVNGTFATFTAASIVRKGLLAAGFQVEKREGFGRKRECLIGRKVSDVHTPLLTPWYLAKSAANPQEVAIIGGGVASVCLAYALWLRGSKVTIYCEDDELALNASGNKQGAFYPQLSDDDERHCRFYAHAFAYGQQFLSQMAKQIAFEHQWCDVLLCGYQASVQQKLKKIAARGFSDTLFQLQTAEQLTKRAGLAIPCDGAVILGGAWLNPRQFVQNFAAFLQQQGMKIVRKTAIQSMTYQNNQWCLTTTDLQQYLHSTVVIANGHKLTQFSQTQELPTYSVRGQVSHIATTNTLQQLKAILCYDGYLTPVDQAKQFHCIGASHIRNDDQRHFSQQEQQENQQKIQQNLAPAEWLTEIDTSTNMARVGVRCSVRDRLPICGNVGDFAQQTVDYHNLFNLRRRCKPIASAAYHSNLYILGALGSRGLTSAPLLAETLASLIYSEPLPLSADILTELQPNRFWVRKWLKGTPVPSRVVTNSSNENDRK</sequence>
<dbReference type="PANTHER" id="PTHR13847:SF283">
    <property type="entry name" value="TRNA 5-METHYLAMINOMETHYL-2-THIOURIDINE BIOSYNTHESIS BIFUNCTIONAL PROTEIN MNMC"/>
    <property type="match status" value="1"/>
</dbReference>
<evidence type="ECO:0000256" key="3">
    <source>
        <dbReference type="ARBA" id="ARBA00022630"/>
    </source>
</evidence>
<evidence type="ECO:0000256" key="6">
    <source>
        <dbReference type="ARBA" id="ARBA00022694"/>
    </source>
</evidence>
<dbReference type="SUPFAM" id="SSF51905">
    <property type="entry name" value="FAD/NAD(P)-binding domain"/>
    <property type="match status" value="1"/>
</dbReference>
<keyword evidence="14" id="KW-1185">Reference proteome</keyword>
<dbReference type="Pfam" id="PF01266">
    <property type="entry name" value="DAO"/>
    <property type="match status" value="1"/>
</dbReference>
<comment type="caution">
    <text evidence="13">The sequence shown here is derived from an EMBL/GenBank/DDBJ whole genome shotgun (WGS) entry which is preliminary data.</text>
</comment>
<dbReference type="Proteomes" id="UP001589767">
    <property type="component" value="Unassembled WGS sequence"/>
</dbReference>
<evidence type="ECO:0000259" key="12">
    <source>
        <dbReference type="Pfam" id="PF05430"/>
    </source>
</evidence>
<protein>
    <recommendedName>
        <fullName evidence="10">tRNA 5-methylaminomethyl-2-thiouridine biosynthesis bifunctional protein MnmC</fullName>
        <shortName evidence="10">tRNA mnm(5)s(2)U biosynthesis bifunctional protein</shortName>
    </recommendedName>
    <domain>
        <recommendedName>
            <fullName evidence="10">tRNA (mnm(5)s(2)U34)-methyltransferase</fullName>
            <ecNumber evidence="10">2.1.1.61</ecNumber>
        </recommendedName>
    </domain>
    <domain>
        <recommendedName>
            <fullName evidence="10">FAD-dependent cmnm(5)s(2)U34 oxidoreductase</fullName>
            <ecNumber evidence="10">1.5.-.-</ecNumber>
        </recommendedName>
    </domain>
</protein>
<dbReference type="NCBIfam" id="TIGR03197">
    <property type="entry name" value="MnmC_Cterm"/>
    <property type="match status" value="1"/>
</dbReference>
<proteinExistence type="inferred from homology"/>
<keyword evidence="3 10" id="KW-0285">Flavoprotein</keyword>
<accession>A0ABV6GXU6</accession>
<dbReference type="Pfam" id="PF05430">
    <property type="entry name" value="Methyltransf_30"/>
    <property type="match status" value="1"/>
</dbReference>
<evidence type="ECO:0000256" key="7">
    <source>
        <dbReference type="ARBA" id="ARBA00022827"/>
    </source>
</evidence>
<dbReference type="HAMAP" id="MF_01102">
    <property type="entry name" value="MnmC"/>
    <property type="match status" value="1"/>
</dbReference>
<gene>
    <name evidence="10 13" type="primary">mnmC</name>
    <name evidence="13" type="ORF">ACFFHK_00520</name>
</gene>
<dbReference type="InterPro" id="IPR008471">
    <property type="entry name" value="MnmC-like_methylTransf"/>
</dbReference>
<comment type="subcellular location">
    <subcellularLocation>
        <location evidence="10">Cytoplasm</location>
    </subcellularLocation>
</comment>
<organism evidence="13 14">
    <name type="scientific">Gallibacterium trehalosifermentans</name>
    <dbReference type="NCBI Taxonomy" id="516935"/>
    <lineage>
        <taxon>Bacteria</taxon>
        <taxon>Pseudomonadati</taxon>
        <taxon>Pseudomonadota</taxon>
        <taxon>Gammaproteobacteria</taxon>
        <taxon>Pasteurellales</taxon>
        <taxon>Pasteurellaceae</taxon>
        <taxon>Gallibacterium</taxon>
    </lineage>
</organism>
<comment type="function">
    <text evidence="10">Catalyzes the last two steps in the biosynthesis of 5-methylaminomethyl-2-thiouridine (mnm(5)s(2)U) at the wobble position (U34) in tRNA. Catalyzes the FAD-dependent demodification of cmnm(5)s(2)U34 to nm(5)s(2)U34, followed by the transfer of a methyl group from S-adenosyl-L-methionine to nm(5)s(2)U34, to form mnm(5)s(2)U34.</text>
</comment>
<dbReference type="InterPro" id="IPR036188">
    <property type="entry name" value="FAD/NAD-bd_sf"/>
</dbReference>
<feature type="domain" description="MnmC-like methyltransferase" evidence="12">
    <location>
        <begin position="115"/>
        <end position="240"/>
    </location>
</feature>
<keyword evidence="7 10" id="KW-0274">FAD</keyword>
<dbReference type="EC" id="1.5.-.-" evidence="10"/>
<reference evidence="13 14" key="1">
    <citation type="submission" date="2024-09" db="EMBL/GenBank/DDBJ databases">
        <authorList>
            <person name="Sun Q."/>
            <person name="Mori K."/>
        </authorList>
    </citation>
    <scope>NUCLEOTIDE SEQUENCE [LARGE SCALE GENOMIC DNA]</scope>
    <source>
        <strain evidence="13 14">CCM 7539</strain>
    </source>
</reference>
<keyword evidence="1 10" id="KW-0963">Cytoplasm</keyword>
<dbReference type="Gene3D" id="3.30.9.10">
    <property type="entry name" value="D-Amino Acid Oxidase, subunit A, domain 2"/>
    <property type="match status" value="1"/>
</dbReference>
<evidence type="ECO:0000256" key="4">
    <source>
        <dbReference type="ARBA" id="ARBA00022679"/>
    </source>
</evidence>
<dbReference type="NCBIfam" id="NF033855">
    <property type="entry name" value="tRNA_MNMC2"/>
    <property type="match status" value="1"/>
</dbReference>
<name>A0ABV6GXU6_9PAST</name>
<dbReference type="InterPro" id="IPR047785">
    <property type="entry name" value="tRNA_MNMC2"/>
</dbReference>
<evidence type="ECO:0000256" key="9">
    <source>
        <dbReference type="ARBA" id="ARBA00023268"/>
    </source>
</evidence>
<dbReference type="InterPro" id="IPR017610">
    <property type="entry name" value="tRNA_S-uridine_synth_MnmC_C"/>
</dbReference>
<keyword evidence="5 10" id="KW-0949">S-adenosyl-L-methionine</keyword>
<keyword evidence="9 10" id="KW-0511">Multifunctional enzyme</keyword>
<dbReference type="NCBIfam" id="NF002484">
    <property type="entry name" value="PRK01747.1-5"/>
    <property type="match status" value="1"/>
</dbReference>
<comment type="similarity">
    <text evidence="10">In the C-terminal section; belongs to the DAO family.</text>
</comment>
<dbReference type="EMBL" id="JBHLWB010000001">
    <property type="protein sequence ID" value="MFC0308193.1"/>
    <property type="molecule type" value="Genomic_DNA"/>
</dbReference>